<dbReference type="EMBL" id="JARBDR010000921">
    <property type="protein sequence ID" value="KAJ8299539.1"/>
    <property type="molecule type" value="Genomic_DNA"/>
</dbReference>
<organism evidence="2 3">
    <name type="scientific">Tegillarca granosa</name>
    <name type="common">Malaysian cockle</name>
    <name type="synonym">Anadara granosa</name>
    <dbReference type="NCBI Taxonomy" id="220873"/>
    <lineage>
        <taxon>Eukaryota</taxon>
        <taxon>Metazoa</taxon>
        <taxon>Spiralia</taxon>
        <taxon>Lophotrochozoa</taxon>
        <taxon>Mollusca</taxon>
        <taxon>Bivalvia</taxon>
        <taxon>Autobranchia</taxon>
        <taxon>Pteriomorphia</taxon>
        <taxon>Arcoida</taxon>
        <taxon>Arcoidea</taxon>
        <taxon>Arcidae</taxon>
        <taxon>Tegillarca</taxon>
    </lineage>
</organism>
<comment type="caution">
    <text evidence="2">The sequence shown here is derived from an EMBL/GenBank/DDBJ whole genome shotgun (WGS) entry which is preliminary data.</text>
</comment>
<dbReference type="Proteomes" id="UP001217089">
    <property type="component" value="Unassembled WGS sequence"/>
</dbReference>
<feature type="coiled-coil region" evidence="1">
    <location>
        <begin position="122"/>
        <end position="178"/>
    </location>
</feature>
<evidence type="ECO:0000313" key="3">
    <source>
        <dbReference type="Proteomes" id="UP001217089"/>
    </source>
</evidence>
<evidence type="ECO:0008006" key="4">
    <source>
        <dbReference type="Google" id="ProtNLM"/>
    </source>
</evidence>
<gene>
    <name evidence="2" type="ORF">KUTeg_023599</name>
</gene>
<accession>A0ABQ9E249</accession>
<keyword evidence="3" id="KW-1185">Reference proteome</keyword>
<keyword evidence="1" id="KW-0175">Coiled coil</keyword>
<proteinExistence type="predicted"/>
<evidence type="ECO:0000313" key="2">
    <source>
        <dbReference type="EMBL" id="KAJ8299539.1"/>
    </source>
</evidence>
<sequence length="186" mass="21143">MATPTPNISESISNAHLTLYSDMAQASQMPIAEPAVEHTSLSHVQTVPMHQMHPQHFDMNFFMNDIIRRLNTIDCKVSKLDLIESGLKTVTERVGQVERSLDTVTSNQIELDKIVRISDDYNKEMSSKIGLCENEMKGLKKQVQEEYSREMEEIKKKTKKHELEMNAMKTQLRRLQIANGGPGTGK</sequence>
<name>A0ABQ9E249_TEGGR</name>
<evidence type="ECO:0000256" key="1">
    <source>
        <dbReference type="SAM" id="Coils"/>
    </source>
</evidence>
<reference evidence="2 3" key="1">
    <citation type="submission" date="2022-12" db="EMBL/GenBank/DDBJ databases">
        <title>Chromosome-level genome of Tegillarca granosa.</title>
        <authorList>
            <person name="Kim J."/>
        </authorList>
    </citation>
    <scope>NUCLEOTIDE SEQUENCE [LARGE SCALE GENOMIC DNA]</scope>
    <source>
        <strain evidence="2">Teg-2019</strain>
        <tissue evidence="2">Adductor muscle</tissue>
    </source>
</reference>
<protein>
    <recommendedName>
        <fullName evidence="4">Biogenesis of lysosome-related organelles complex 1 subunit 6</fullName>
    </recommendedName>
</protein>